<evidence type="ECO:0000313" key="1">
    <source>
        <dbReference type="EMBL" id="CBL16878.1"/>
    </source>
</evidence>
<reference evidence="1" key="1">
    <citation type="submission" date="2010-03" db="EMBL/GenBank/DDBJ databases">
        <title>The genome sequence of Ruminococcus sp. 18P13.</title>
        <authorList>
            <consortium name="metaHIT consortium -- http://www.metahit.eu/"/>
            <person name="Pajon A."/>
            <person name="Turner K."/>
            <person name="Parkhill J."/>
            <person name="Bernalier A."/>
        </authorList>
    </citation>
    <scope>NUCLEOTIDE SEQUENCE [LARGE SCALE GENOMIC DNA]</scope>
    <source>
        <strain evidence="1">Type strain: 18P13</strain>
    </source>
</reference>
<dbReference type="GeneID" id="83155473"/>
<proteinExistence type="predicted"/>
<dbReference type="AlphaFoldDB" id="D4LB83"/>
<protein>
    <recommendedName>
        <fullName evidence="3">Zinc-ribbon domain-containing protein</fullName>
    </recommendedName>
</protein>
<name>D4LB83_RUMC1</name>
<evidence type="ECO:0008006" key="3">
    <source>
        <dbReference type="Google" id="ProtNLM"/>
    </source>
</evidence>
<dbReference type="HOGENOM" id="CLU_117098_3_1_9"/>
<dbReference type="PATRIC" id="fig|213810.4.peg.573"/>
<dbReference type="RefSeq" id="WP_015557785.1">
    <property type="nucleotide sequence ID" value="NC_021039.1"/>
</dbReference>
<keyword evidence="2" id="KW-1185">Reference proteome</keyword>
<sequence length="114" mass="12636">MEYDAWSDLRKVFDAAAEKTGSAIAYSRLRLERAKCLNRLNGLYEELGRASYFALVRSREPDTASLVEQITRKRRELEELCAGLGEGSTVTCPFCAGQNRSDSTYCADCGAPLT</sequence>
<dbReference type="Proteomes" id="UP000007054">
    <property type="component" value="Chromosome"/>
</dbReference>
<organism evidence="1 2">
    <name type="scientific">Ruminococcus champanellensis (strain DSM 18848 / JCM 17042 / KCTC 15320 / 18P13)</name>
    <dbReference type="NCBI Taxonomy" id="213810"/>
    <lineage>
        <taxon>Bacteria</taxon>
        <taxon>Bacillati</taxon>
        <taxon>Bacillota</taxon>
        <taxon>Clostridia</taxon>
        <taxon>Eubacteriales</taxon>
        <taxon>Oscillospiraceae</taxon>
        <taxon>Ruminococcus</taxon>
    </lineage>
</organism>
<evidence type="ECO:0000313" key="2">
    <source>
        <dbReference type="Proteomes" id="UP000007054"/>
    </source>
</evidence>
<dbReference type="EMBL" id="FP929052">
    <property type="protein sequence ID" value="CBL16878.1"/>
    <property type="molecule type" value="Genomic_DNA"/>
</dbReference>
<dbReference type="KEGG" id="rch:RUM_06690"/>
<accession>D4LB83</accession>
<dbReference type="BioCyc" id="RCHA213810:RUM_RS03225-MONOMER"/>
<gene>
    <name evidence="1" type="ordered locus">RUM_06690</name>
</gene>
<reference evidence="1" key="2">
    <citation type="submission" date="2010-03" db="EMBL/GenBank/DDBJ databases">
        <authorList>
            <person name="Pajon A."/>
        </authorList>
    </citation>
    <scope>NUCLEOTIDE SEQUENCE</scope>
    <source>
        <strain evidence="1">Type strain: 18P13</strain>
    </source>
</reference>